<feature type="transmembrane region" description="Helical" evidence="1">
    <location>
        <begin position="52"/>
        <end position="85"/>
    </location>
</feature>
<evidence type="ECO:0000313" key="2">
    <source>
        <dbReference type="EMBL" id="VXA55380.1"/>
    </source>
</evidence>
<dbReference type="AlphaFoldDB" id="A0A653K4B1"/>
<dbReference type="Proteomes" id="UP000430404">
    <property type="component" value="Unassembled WGS sequence"/>
</dbReference>
<keyword evidence="1" id="KW-0812">Transmembrane</keyword>
<dbReference type="EMBL" id="CABWKZ010000014">
    <property type="protein sequence ID" value="VXA55380.1"/>
    <property type="molecule type" value="Genomic_DNA"/>
</dbReference>
<keyword evidence="1" id="KW-1133">Transmembrane helix</keyword>
<reference evidence="2 3" key="1">
    <citation type="submission" date="2019-10" db="EMBL/GenBank/DDBJ databases">
        <authorList>
            <person name="Karimi E."/>
        </authorList>
    </citation>
    <scope>NUCLEOTIDE SEQUENCE [LARGE SCALE GENOMIC DNA]</scope>
    <source>
        <strain evidence="2">Acinetobacter sp. 8BE</strain>
    </source>
</reference>
<protein>
    <submittedName>
        <fullName evidence="2">Uncharacterized protein</fullName>
    </submittedName>
</protein>
<evidence type="ECO:0000256" key="1">
    <source>
        <dbReference type="SAM" id="Phobius"/>
    </source>
</evidence>
<name>A0A653K4B1_9GAMM</name>
<sequence length="264" mass="30491">MLTFSQKTCIKIKTIMQKNPAPALVLWIISAQIFMGIVAYEWLPASYRGSWVFLLILLISGAFLNVGMAIILGLLTFIGVAVYFFLDLANQTYVERQLLLLFVLPITPIFLSAIRHNIQNALKSFRAIQSYDRNYQHDILPLTALKHFQGELKKLLQLTQKDHYKIITTHISNTLLIREMLGEDIWKETQNKIMAILSAERDSVIYHFINEELSEIKSIIIHETSSDENQRYLPFIQDLQELTVLKLQIEQHTEYLIPPTSEVS</sequence>
<keyword evidence="1" id="KW-0472">Membrane</keyword>
<organism evidence="2 3">
    <name type="scientific">Acinetobacter proteolyticus</name>
    <dbReference type="NCBI Taxonomy" id="1776741"/>
    <lineage>
        <taxon>Bacteria</taxon>
        <taxon>Pseudomonadati</taxon>
        <taxon>Pseudomonadota</taxon>
        <taxon>Gammaproteobacteria</taxon>
        <taxon>Moraxellales</taxon>
        <taxon>Moraxellaceae</taxon>
        <taxon>Acinetobacter</taxon>
    </lineage>
</organism>
<feature type="transmembrane region" description="Helical" evidence="1">
    <location>
        <begin position="21"/>
        <end position="40"/>
    </location>
</feature>
<proteinExistence type="predicted"/>
<gene>
    <name evidence="2" type="ORF">ACI8B_210171</name>
</gene>
<feature type="transmembrane region" description="Helical" evidence="1">
    <location>
        <begin position="97"/>
        <end position="114"/>
    </location>
</feature>
<evidence type="ECO:0000313" key="3">
    <source>
        <dbReference type="Proteomes" id="UP000430404"/>
    </source>
</evidence>
<accession>A0A653K4B1</accession>